<feature type="transmembrane region" description="Helical" evidence="1">
    <location>
        <begin position="39"/>
        <end position="60"/>
    </location>
</feature>
<keyword evidence="1" id="KW-0472">Membrane</keyword>
<keyword evidence="1" id="KW-1133">Transmembrane helix</keyword>
<sequence>MTTNKLVSRIHAVHDWCSGKGLALGHLHRSGTRPWKRKAIILLSILLALAMAYLATFQFASRAMQDLISTCTARFEIELENAGIESLTNTLPRSLCECLAHKLLDKNGMVRLALVDRHRLDPLALEPVTEEDGSDCINAL</sequence>
<evidence type="ECO:0000256" key="1">
    <source>
        <dbReference type="SAM" id="Phobius"/>
    </source>
</evidence>
<keyword evidence="1" id="KW-0812">Transmembrane</keyword>
<gene>
    <name evidence="2" type="ORF">SAMN04490185_3940</name>
</gene>
<name>A0A1H5CMK1_9PSED</name>
<protein>
    <submittedName>
        <fullName evidence="2">Uncharacterized protein</fullName>
    </submittedName>
</protein>
<proteinExistence type="predicted"/>
<evidence type="ECO:0000313" key="3">
    <source>
        <dbReference type="Proteomes" id="UP000183114"/>
    </source>
</evidence>
<reference evidence="2 3" key="1">
    <citation type="submission" date="2016-10" db="EMBL/GenBank/DDBJ databases">
        <authorList>
            <person name="de Groot N.N."/>
        </authorList>
    </citation>
    <scope>NUCLEOTIDE SEQUENCE [LARGE SCALE GENOMIC DNA]</scope>
    <source>
        <strain evidence="2 3">BS3655</strain>
    </source>
</reference>
<organism evidence="2 3">
    <name type="scientific">Pseudomonas frederiksbergensis</name>
    <dbReference type="NCBI Taxonomy" id="104087"/>
    <lineage>
        <taxon>Bacteria</taxon>
        <taxon>Pseudomonadati</taxon>
        <taxon>Pseudomonadota</taxon>
        <taxon>Gammaproteobacteria</taxon>
        <taxon>Pseudomonadales</taxon>
        <taxon>Pseudomonadaceae</taxon>
        <taxon>Pseudomonas</taxon>
    </lineage>
</organism>
<dbReference type="Proteomes" id="UP000183114">
    <property type="component" value="Unassembled WGS sequence"/>
</dbReference>
<evidence type="ECO:0000313" key="2">
    <source>
        <dbReference type="EMBL" id="SED67664.1"/>
    </source>
</evidence>
<accession>A0A1H5CMK1</accession>
<dbReference type="RefSeq" id="WP_074876650.1">
    <property type="nucleotide sequence ID" value="NZ_FNTF01000002.1"/>
</dbReference>
<dbReference type="EMBL" id="FNTF01000002">
    <property type="protein sequence ID" value="SED67664.1"/>
    <property type="molecule type" value="Genomic_DNA"/>
</dbReference>
<dbReference type="AlphaFoldDB" id="A0A1H5CMK1"/>